<name>A0ABS5T9T0_9ACTN</name>
<evidence type="ECO:0008006" key="4">
    <source>
        <dbReference type="Google" id="ProtNLM"/>
    </source>
</evidence>
<protein>
    <recommendedName>
        <fullName evidence="4">ANTAR domain-containing protein</fullName>
    </recommendedName>
</protein>
<evidence type="ECO:0000313" key="2">
    <source>
        <dbReference type="EMBL" id="MBT0767808.1"/>
    </source>
</evidence>
<keyword evidence="3" id="KW-1185">Reference proteome</keyword>
<dbReference type="EMBL" id="JAHBAY010000001">
    <property type="protein sequence ID" value="MBT0767808.1"/>
    <property type="molecule type" value="Genomic_DNA"/>
</dbReference>
<feature type="region of interest" description="Disordered" evidence="1">
    <location>
        <begin position="1"/>
        <end position="20"/>
    </location>
</feature>
<organism evidence="2 3">
    <name type="scientific">Kineosporia corallincola</name>
    <dbReference type="NCBI Taxonomy" id="2835133"/>
    <lineage>
        <taxon>Bacteria</taxon>
        <taxon>Bacillati</taxon>
        <taxon>Actinomycetota</taxon>
        <taxon>Actinomycetes</taxon>
        <taxon>Kineosporiales</taxon>
        <taxon>Kineosporiaceae</taxon>
        <taxon>Kineosporia</taxon>
    </lineage>
</organism>
<dbReference type="RefSeq" id="WP_214154015.1">
    <property type="nucleotide sequence ID" value="NZ_JAHBAY010000001.1"/>
</dbReference>
<evidence type="ECO:0000256" key="1">
    <source>
        <dbReference type="SAM" id="MobiDB-lite"/>
    </source>
</evidence>
<evidence type="ECO:0000313" key="3">
    <source>
        <dbReference type="Proteomes" id="UP001197247"/>
    </source>
</evidence>
<comment type="caution">
    <text evidence="2">The sequence shown here is derived from an EMBL/GenBank/DDBJ whole genome shotgun (WGS) entry which is preliminary data.</text>
</comment>
<gene>
    <name evidence="2" type="ORF">KIH74_02655</name>
</gene>
<dbReference type="Proteomes" id="UP001197247">
    <property type="component" value="Unassembled WGS sequence"/>
</dbReference>
<reference evidence="2 3" key="1">
    <citation type="submission" date="2021-05" db="EMBL/GenBank/DDBJ databases">
        <title>Kineosporia and Streptomyces sp. nov. two new marine actinobacteria isolated from Coral.</title>
        <authorList>
            <person name="Buangrab K."/>
            <person name="Sutthacheep M."/>
            <person name="Yeemin T."/>
            <person name="Harunari E."/>
            <person name="Igarashi Y."/>
            <person name="Kanchanasin P."/>
            <person name="Tanasupawat S."/>
            <person name="Phongsopitanun W."/>
        </authorList>
    </citation>
    <scope>NUCLEOTIDE SEQUENCE [LARGE SCALE GENOMIC DNA]</scope>
    <source>
        <strain evidence="2 3">J2-2</strain>
    </source>
</reference>
<proteinExistence type="predicted"/>
<sequence length="138" mass="14971">MTTTGRPSRPDAAQPESLQSSTPLRELLNAMIGLLLAEITDGSDSEQLKRYVAPLTMCLALDRDLTDQAGVAREAVARVQGQQMTDLATGVLMARLGCDIPAARNLLSEWLGQKGLEPATLTPAEIQMLLEEPDWGRR</sequence>
<accession>A0ABS5T9T0</accession>